<organism evidence="3 4">
    <name type="scientific">Ditylenchus dipsaci</name>
    <dbReference type="NCBI Taxonomy" id="166011"/>
    <lineage>
        <taxon>Eukaryota</taxon>
        <taxon>Metazoa</taxon>
        <taxon>Ecdysozoa</taxon>
        <taxon>Nematoda</taxon>
        <taxon>Chromadorea</taxon>
        <taxon>Rhabditida</taxon>
        <taxon>Tylenchina</taxon>
        <taxon>Tylenchomorpha</taxon>
        <taxon>Sphaerularioidea</taxon>
        <taxon>Anguinidae</taxon>
        <taxon>Anguininae</taxon>
        <taxon>Ditylenchus</taxon>
    </lineage>
</organism>
<dbReference type="AlphaFoldDB" id="A0A915D2M8"/>
<evidence type="ECO:0000313" key="3">
    <source>
        <dbReference type="Proteomes" id="UP000887574"/>
    </source>
</evidence>
<dbReference type="PROSITE" id="PS50184">
    <property type="entry name" value="VWFC_2"/>
    <property type="match status" value="1"/>
</dbReference>
<dbReference type="Pfam" id="PF23334">
    <property type="entry name" value="VWC2L_2nd"/>
    <property type="match status" value="1"/>
</dbReference>
<feature type="domain" description="VWFC" evidence="2">
    <location>
        <begin position="112"/>
        <end position="172"/>
    </location>
</feature>
<protein>
    <submittedName>
        <fullName evidence="4">VWFC domain-containing protein</fullName>
    </submittedName>
</protein>
<evidence type="ECO:0000313" key="4">
    <source>
        <dbReference type="WBParaSite" id="jg14779"/>
    </source>
</evidence>
<keyword evidence="1" id="KW-0812">Transmembrane</keyword>
<dbReference type="SMART" id="SM00214">
    <property type="entry name" value="VWC"/>
    <property type="match status" value="1"/>
</dbReference>
<name>A0A915D2M8_9BILA</name>
<accession>A0A915D2M8</accession>
<keyword evidence="3" id="KW-1185">Reference proteome</keyword>
<reference evidence="4" key="1">
    <citation type="submission" date="2022-11" db="UniProtKB">
        <authorList>
            <consortium name="WormBaseParasite"/>
        </authorList>
    </citation>
    <scope>IDENTIFICATION</scope>
</reference>
<evidence type="ECO:0000256" key="1">
    <source>
        <dbReference type="SAM" id="Phobius"/>
    </source>
</evidence>
<dbReference type="WBParaSite" id="jg14779">
    <property type="protein sequence ID" value="jg14779"/>
    <property type="gene ID" value="jg14779"/>
</dbReference>
<proteinExistence type="predicted"/>
<dbReference type="PROSITE" id="PS01208">
    <property type="entry name" value="VWFC_1"/>
    <property type="match status" value="1"/>
</dbReference>
<keyword evidence="1" id="KW-1133">Transmembrane helix</keyword>
<keyword evidence="1" id="KW-0472">Membrane</keyword>
<dbReference type="SUPFAM" id="SSF57603">
    <property type="entry name" value="FnI-like domain"/>
    <property type="match status" value="1"/>
</dbReference>
<dbReference type="Proteomes" id="UP000887574">
    <property type="component" value="Unplaced"/>
</dbReference>
<sequence length="299" mass="33440">MDCWFHSLEMVVFCRWRDLQLNECIACTCEWSCAMFCDRVQSPRCEHLQKRNMPSCCVKCSQTSEMLNQTSTVSLKHSNTCTDQLGNIHQPNSSLWKLDDCTSCHYDLSSGAVCIHNSNIYGLNEEFRDGPCRNCSCRLGRGGGHLECTELQCPRCLNPVPIPGDACCPSCRDSELYLFEGQTEVMYKKAINQTDFSNSNHLVLYAVGLTAGVFIIALCLLAMLFVLKWIKENANKKRNRGVNFKGRQTKIENYSKHCSSINTNVSLLSSNSETSTPSTSLTGCSANSNSLKLGYNKKV</sequence>
<evidence type="ECO:0000259" key="2">
    <source>
        <dbReference type="PROSITE" id="PS50184"/>
    </source>
</evidence>
<feature type="transmembrane region" description="Helical" evidence="1">
    <location>
        <begin position="202"/>
        <end position="230"/>
    </location>
</feature>
<dbReference type="InterPro" id="IPR001007">
    <property type="entry name" value="VWF_dom"/>
</dbReference>